<dbReference type="Proteomes" id="UP000037854">
    <property type="component" value="Unassembled WGS sequence"/>
</dbReference>
<keyword evidence="3" id="KW-0238">DNA-binding</keyword>
<keyword evidence="4" id="KW-0804">Transcription</keyword>
<dbReference type="InterPro" id="IPR007324">
    <property type="entry name" value="Sugar-bd_dom_put"/>
</dbReference>
<protein>
    <submittedName>
        <fullName evidence="6">Cro/Cl family transcriptional regulator</fullName>
    </submittedName>
</protein>
<dbReference type="Pfam" id="PF04198">
    <property type="entry name" value="Sugar-bind"/>
    <property type="match status" value="1"/>
</dbReference>
<dbReference type="SUPFAM" id="SSF100950">
    <property type="entry name" value="NagB/RpiA/CoA transferase-like"/>
    <property type="match status" value="1"/>
</dbReference>
<keyword evidence="2" id="KW-0805">Transcription regulation</keyword>
<dbReference type="EMBL" id="LGTK01000027">
    <property type="protein sequence ID" value="KPH74983.1"/>
    <property type="molecule type" value="Genomic_DNA"/>
</dbReference>
<comment type="similarity">
    <text evidence="1">Belongs to the SorC transcriptional regulatory family.</text>
</comment>
<dbReference type="Gene3D" id="3.40.50.1360">
    <property type="match status" value="1"/>
</dbReference>
<evidence type="ECO:0000256" key="1">
    <source>
        <dbReference type="ARBA" id="ARBA00010466"/>
    </source>
</evidence>
<accession>A0ABR5MJ11</accession>
<name>A0ABR5MJ11_9BACI</name>
<comment type="caution">
    <text evidence="6">The sequence shown here is derived from an EMBL/GenBank/DDBJ whole genome shotgun (WGS) entry which is preliminary data.</text>
</comment>
<evidence type="ECO:0000259" key="5">
    <source>
        <dbReference type="Pfam" id="PF04198"/>
    </source>
</evidence>
<reference evidence="6 7" key="1">
    <citation type="submission" date="2015-07" db="EMBL/GenBank/DDBJ databases">
        <title>High-quality draft genome sequence of Oceanobacillus caeni HM6, a bacillus isolated from a human feces.</title>
        <authorList>
            <person name="Kumar J."/>
            <person name="Verma M.K."/>
            <person name="Pandey R."/>
            <person name="Bhambi M."/>
            <person name="Chauhan N."/>
        </authorList>
    </citation>
    <scope>NUCLEOTIDE SEQUENCE [LARGE SCALE GENOMIC DNA]</scope>
    <source>
        <strain evidence="6 7">HM6</strain>
    </source>
</reference>
<dbReference type="InterPro" id="IPR037171">
    <property type="entry name" value="NagB/RpiA_transferase-like"/>
</dbReference>
<dbReference type="PANTHER" id="PTHR34294">
    <property type="entry name" value="TRANSCRIPTIONAL REGULATOR-RELATED"/>
    <property type="match status" value="1"/>
</dbReference>
<evidence type="ECO:0000256" key="4">
    <source>
        <dbReference type="ARBA" id="ARBA00023163"/>
    </source>
</evidence>
<evidence type="ECO:0000313" key="7">
    <source>
        <dbReference type="Proteomes" id="UP000037854"/>
    </source>
</evidence>
<gene>
    <name evidence="6" type="ORF">AFL42_09305</name>
</gene>
<dbReference type="InterPro" id="IPR051054">
    <property type="entry name" value="SorC_transcr_regulators"/>
</dbReference>
<keyword evidence="7" id="KW-1185">Reference proteome</keyword>
<proteinExistence type="inferred from homology"/>
<evidence type="ECO:0000256" key="2">
    <source>
        <dbReference type="ARBA" id="ARBA00023015"/>
    </source>
</evidence>
<sequence>MNWEEERLLYRIAKLYYEEGYTQAKISKELGIYRTTIGRMLKKAQDKGIVKIQIQSSSDALFDLEDKIAKHFGMKEVIVVPSYKNQSNQDKMKSIGKACGSLLDRIILDDDIVGVAWGTTLGNMIHQLDELKPKKIECVPLVGGPGGMKSDYHVNAIALRLSSALNGRSHFINAAAIYESEETAKEILQSTFMKEILELWDKVTVALVGIGAQISSSNMVWSGFLGDSEKLELREHNAIGDICSRFYTKEGEVIQSSISERTIAIRLEKLKELRYSIGVAYSKEKVQSIIGAMNGKLINTLVTNEETALGICESI</sequence>
<organism evidence="6 7">
    <name type="scientific">Oceanobacillus caeni</name>
    <dbReference type="NCBI Taxonomy" id="405946"/>
    <lineage>
        <taxon>Bacteria</taxon>
        <taxon>Bacillati</taxon>
        <taxon>Bacillota</taxon>
        <taxon>Bacilli</taxon>
        <taxon>Bacillales</taxon>
        <taxon>Bacillaceae</taxon>
        <taxon>Oceanobacillus</taxon>
    </lineage>
</organism>
<feature type="domain" description="Sugar-binding" evidence="5">
    <location>
        <begin position="61"/>
        <end position="311"/>
    </location>
</feature>
<dbReference type="RefSeq" id="WP_047185620.1">
    <property type="nucleotide sequence ID" value="NZ_JAHHXM010000017.1"/>
</dbReference>
<dbReference type="Gene3D" id="1.10.10.60">
    <property type="entry name" value="Homeodomain-like"/>
    <property type="match status" value="1"/>
</dbReference>
<evidence type="ECO:0000313" key="6">
    <source>
        <dbReference type="EMBL" id="KPH74983.1"/>
    </source>
</evidence>
<evidence type="ECO:0000256" key="3">
    <source>
        <dbReference type="ARBA" id="ARBA00023125"/>
    </source>
</evidence>
<dbReference type="PANTHER" id="PTHR34294:SF1">
    <property type="entry name" value="TRANSCRIPTIONAL REGULATOR LSRR"/>
    <property type="match status" value="1"/>
</dbReference>